<dbReference type="KEGG" id="dov:DSCO28_31250"/>
<feature type="signal peptide" evidence="1">
    <location>
        <begin position="1"/>
        <end position="24"/>
    </location>
</feature>
<dbReference type="EMBL" id="AP021876">
    <property type="protein sequence ID" value="BBO82559.1"/>
    <property type="molecule type" value="Genomic_DNA"/>
</dbReference>
<gene>
    <name evidence="3" type="ORF">DSCO28_31250</name>
</gene>
<sequence length="140" mass="15921">MYKQILKATIYCLAALMAVPLAQAADTAPTGLEIMTRVDDRPDGDDRKSVLTMTLINKRGRQRIRAVDSFSKDFGKDGLLKIYNALNFKQQDGFWTLFKSEMNNVSRNHKTVMTMDSVKYNTGIKDNLFRVSTIHRGSIR</sequence>
<dbReference type="Gene3D" id="2.50.20.10">
    <property type="entry name" value="Lipoprotein localisation LolA/LolB/LppX"/>
    <property type="match status" value="2"/>
</dbReference>
<dbReference type="Pfam" id="PF17131">
    <property type="entry name" value="LolA_like"/>
    <property type="match status" value="1"/>
</dbReference>
<evidence type="ECO:0000313" key="3">
    <source>
        <dbReference type="EMBL" id="BBO82559.1"/>
    </source>
</evidence>
<evidence type="ECO:0000313" key="4">
    <source>
        <dbReference type="Proteomes" id="UP000425960"/>
    </source>
</evidence>
<evidence type="ECO:0000259" key="2">
    <source>
        <dbReference type="Pfam" id="PF17131"/>
    </source>
</evidence>
<proteinExistence type="predicted"/>
<organism evidence="3 4">
    <name type="scientific">Desulfosarcina ovata subsp. sediminis</name>
    <dbReference type="NCBI Taxonomy" id="885957"/>
    <lineage>
        <taxon>Bacteria</taxon>
        <taxon>Pseudomonadati</taxon>
        <taxon>Thermodesulfobacteriota</taxon>
        <taxon>Desulfobacteria</taxon>
        <taxon>Desulfobacterales</taxon>
        <taxon>Desulfosarcinaceae</taxon>
        <taxon>Desulfosarcina</taxon>
    </lineage>
</organism>
<reference evidence="3 4" key="1">
    <citation type="submission" date="2019-11" db="EMBL/GenBank/DDBJ databases">
        <title>Comparative genomics of hydrocarbon-degrading Desulfosarcina strains.</title>
        <authorList>
            <person name="Watanabe M."/>
            <person name="Kojima H."/>
            <person name="Fukui M."/>
        </authorList>
    </citation>
    <scope>NUCLEOTIDE SEQUENCE [LARGE SCALE GENOMIC DNA]</scope>
    <source>
        <strain evidence="3 4">28bB2T</strain>
    </source>
</reference>
<protein>
    <recommendedName>
        <fullName evidence="2">Uncharacterized protein TP-0789 domain-containing protein</fullName>
    </recommendedName>
</protein>
<dbReference type="RefSeq" id="WP_155322985.1">
    <property type="nucleotide sequence ID" value="NZ_AP021876.1"/>
</dbReference>
<feature type="domain" description="Uncharacterized protein TP-0789" evidence="2">
    <location>
        <begin position="76"/>
        <end position="135"/>
    </location>
</feature>
<keyword evidence="1" id="KW-0732">Signal</keyword>
<dbReference type="InterPro" id="IPR033399">
    <property type="entry name" value="TP_0789-like"/>
</dbReference>
<feature type="chain" id="PRO_5024336195" description="Uncharacterized protein TP-0789 domain-containing protein" evidence="1">
    <location>
        <begin position="25"/>
        <end position="140"/>
    </location>
</feature>
<evidence type="ECO:0000256" key="1">
    <source>
        <dbReference type="SAM" id="SignalP"/>
    </source>
</evidence>
<dbReference type="AlphaFoldDB" id="A0A5K7ZQG9"/>
<name>A0A5K7ZQG9_9BACT</name>
<dbReference type="Proteomes" id="UP000425960">
    <property type="component" value="Chromosome"/>
</dbReference>
<accession>A0A5K7ZQG9</accession>